<dbReference type="PROSITE" id="PS51257">
    <property type="entry name" value="PROKAR_LIPOPROTEIN"/>
    <property type="match status" value="1"/>
</dbReference>
<dbReference type="AlphaFoldDB" id="A0A6V8MLX6"/>
<protein>
    <recommendedName>
        <fullName evidence="4">Lipoprotein</fullName>
    </recommendedName>
</protein>
<evidence type="ECO:0000313" key="3">
    <source>
        <dbReference type="Proteomes" id="UP000556026"/>
    </source>
</evidence>
<dbReference type="EMBL" id="BLXX01000010">
    <property type="protein sequence ID" value="GFO60743.1"/>
    <property type="molecule type" value="Genomic_DNA"/>
</dbReference>
<evidence type="ECO:0000256" key="1">
    <source>
        <dbReference type="SAM" id="SignalP"/>
    </source>
</evidence>
<evidence type="ECO:0000313" key="2">
    <source>
        <dbReference type="EMBL" id="GFO60743.1"/>
    </source>
</evidence>
<evidence type="ECO:0008006" key="4">
    <source>
        <dbReference type="Google" id="ProtNLM"/>
    </source>
</evidence>
<proteinExistence type="predicted"/>
<feature type="chain" id="PRO_5027781169" description="Lipoprotein" evidence="1">
    <location>
        <begin position="23"/>
        <end position="241"/>
    </location>
</feature>
<feature type="signal peptide" evidence="1">
    <location>
        <begin position="1"/>
        <end position="22"/>
    </location>
</feature>
<comment type="caution">
    <text evidence="2">The sequence shown here is derived from an EMBL/GenBank/DDBJ whole genome shotgun (WGS) entry which is preliminary data.</text>
</comment>
<organism evidence="2 3">
    <name type="scientific">Geomonas silvestris</name>
    <dbReference type="NCBI Taxonomy" id="2740184"/>
    <lineage>
        <taxon>Bacteria</taxon>
        <taxon>Pseudomonadati</taxon>
        <taxon>Thermodesulfobacteriota</taxon>
        <taxon>Desulfuromonadia</taxon>
        <taxon>Geobacterales</taxon>
        <taxon>Geobacteraceae</taxon>
        <taxon>Geomonas</taxon>
    </lineage>
</organism>
<keyword evidence="3" id="KW-1185">Reference proteome</keyword>
<reference evidence="3" key="1">
    <citation type="submission" date="2020-06" db="EMBL/GenBank/DDBJ databases">
        <title>Draft genomic sequence of Geomonas sp. Red330.</title>
        <authorList>
            <person name="Itoh H."/>
            <person name="Zhenxing X."/>
            <person name="Ushijima N."/>
            <person name="Masuda Y."/>
            <person name="Shiratori Y."/>
            <person name="Senoo K."/>
        </authorList>
    </citation>
    <scope>NUCLEOTIDE SEQUENCE [LARGE SCALE GENOMIC DNA]</scope>
    <source>
        <strain evidence="3">Red330</strain>
    </source>
</reference>
<accession>A0A6V8MLX6</accession>
<dbReference type="Proteomes" id="UP000556026">
    <property type="component" value="Unassembled WGS sequence"/>
</dbReference>
<name>A0A6V8MLX6_9BACT</name>
<gene>
    <name evidence="2" type="ORF">GMST_30680</name>
</gene>
<keyword evidence="1" id="KW-0732">Signal</keyword>
<dbReference type="RefSeq" id="WP_183355555.1">
    <property type="nucleotide sequence ID" value="NZ_BLXX01000010.1"/>
</dbReference>
<sequence>MKTALKLLCVVALASLWGGCGIDWFPAVTQSPNTPNGFTFTSKIGVPVQGNISSNAIVVSGFANNSTAASLSVSSGSAFSVNGVRATGLTGTVKNNDTVKVIQTAASQLGTTQVTNINIGTRPGTFTTVTQTINTPIFTQTTVQPSPSFTQITTGPLTALDPGHTIKMSGPGTFFSVTDASNNNVIAFTSSAATFNVSNLASHHLLLQIPTGATGTTSLTVDATTYVIENTSPFGVTTLPQ</sequence>